<keyword evidence="7" id="KW-1185">Reference proteome</keyword>
<dbReference type="GO" id="GO:0003841">
    <property type="term" value="F:1-acylglycerol-3-phosphate O-acyltransferase activity"/>
    <property type="evidence" value="ECO:0007669"/>
    <property type="project" value="TreeGrafter"/>
</dbReference>
<reference evidence="6 7" key="1">
    <citation type="journal article" date="2012" name="J. Bacteriol.">
        <title>Genome Sequence of Nitratireductor indicus Type Strain C115.</title>
        <authorList>
            <person name="Lai Q."/>
            <person name="Li G."/>
            <person name="Yu Z."/>
            <person name="Shao Z."/>
        </authorList>
    </citation>
    <scope>NUCLEOTIDE SEQUENCE [LARGE SCALE GENOMIC DNA]</scope>
    <source>
        <strain evidence="6 7">C115</strain>
    </source>
</reference>
<dbReference type="Proteomes" id="UP000007374">
    <property type="component" value="Unassembled WGS sequence"/>
</dbReference>
<feature type="domain" description="Phospholipid/glycerol acyltransferase" evidence="5">
    <location>
        <begin position="37"/>
        <end position="159"/>
    </location>
</feature>
<proteinExistence type="predicted"/>
<dbReference type="STRING" id="721133.SAMN05216176_10514"/>
<evidence type="ECO:0000256" key="3">
    <source>
        <dbReference type="ARBA" id="ARBA00023315"/>
    </source>
</evidence>
<dbReference type="EMBL" id="AMSI01000004">
    <property type="protein sequence ID" value="EKF42978.1"/>
    <property type="molecule type" value="Genomic_DNA"/>
</dbReference>
<dbReference type="CDD" id="cd07989">
    <property type="entry name" value="LPLAT_AGPAT-like"/>
    <property type="match status" value="1"/>
</dbReference>
<dbReference type="SMART" id="SM00563">
    <property type="entry name" value="PlsC"/>
    <property type="match status" value="1"/>
</dbReference>
<dbReference type="eggNOG" id="COG0204">
    <property type="taxonomic scope" value="Bacteria"/>
</dbReference>
<feature type="compositionally biased region" description="Basic and acidic residues" evidence="4">
    <location>
        <begin position="217"/>
        <end position="228"/>
    </location>
</feature>
<comment type="pathway">
    <text evidence="1">Lipid metabolism.</text>
</comment>
<comment type="caution">
    <text evidence="6">The sequence shown here is derived from an EMBL/GenBank/DDBJ whole genome shotgun (WGS) entry which is preliminary data.</text>
</comment>
<organism evidence="6 7">
    <name type="scientific">Nitratireductor indicus C115</name>
    <dbReference type="NCBI Taxonomy" id="1231190"/>
    <lineage>
        <taxon>Bacteria</taxon>
        <taxon>Pseudomonadati</taxon>
        <taxon>Pseudomonadota</taxon>
        <taxon>Alphaproteobacteria</taxon>
        <taxon>Hyphomicrobiales</taxon>
        <taxon>Phyllobacteriaceae</taxon>
        <taxon>Nitratireductor</taxon>
    </lineage>
</organism>
<dbReference type="PANTHER" id="PTHR10434:SF11">
    <property type="entry name" value="1-ACYL-SN-GLYCEROL-3-PHOSPHATE ACYLTRANSFERASE"/>
    <property type="match status" value="1"/>
</dbReference>
<dbReference type="InterPro" id="IPR002123">
    <property type="entry name" value="Plipid/glycerol_acylTrfase"/>
</dbReference>
<name>K2N660_9HYPH</name>
<evidence type="ECO:0000256" key="4">
    <source>
        <dbReference type="SAM" id="MobiDB-lite"/>
    </source>
</evidence>
<sequence>MMELPARAAAAAITLFARFITAVRADWRGVEPVPRQRIYFANHVSHGDFILLWSVLPPNLRRQTRPVAGADYWLKSPLRRFIGRDVFNAVLIDRDRASRKDDPVAQMVEALDGGASLIVFPEGTRNETDAPLLPFKSGIYHLARARPEIDLVPVWIDNLNRVMPKGEFVPIPLICTVAFGAPMHVSDGEEKTDFLARAEQALRALSNDEEDNAESLAESRAENQEQRT</sequence>
<dbReference type="PATRIC" id="fig|1231190.3.peg.1385"/>
<feature type="region of interest" description="Disordered" evidence="4">
    <location>
        <begin position="205"/>
        <end position="228"/>
    </location>
</feature>
<evidence type="ECO:0000256" key="2">
    <source>
        <dbReference type="ARBA" id="ARBA00022679"/>
    </source>
</evidence>
<evidence type="ECO:0000313" key="7">
    <source>
        <dbReference type="Proteomes" id="UP000007374"/>
    </source>
</evidence>
<dbReference type="GO" id="GO:0006654">
    <property type="term" value="P:phosphatidic acid biosynthetic process"/>
    <property type="evidence" value="ECO:0007669"/>
    <property type="project" value="TreeGrafter"/>
</dbReference>
<dbReference type="PANTHER" id="PTHR10434">
    <property type="entry name" value="1-ACYL-SN-GLYCEROL-3-PHOSPHATE ACYLTRANSFERASE"/>
    <property type="match status" value="1"/>
</dbReference>
<dbReference type="SUPFAM" id="SSF69593">
    <property type="entry name" value="Glycerol-3-phosphate (1)-acyltransferase"/>
    <property type="match status" value="1"/>
</dbReference>
<dbReference type="RefSeq" id="WP_009449878.1">
    <property type="nucleotide sequence ID" value="NZ_AMSI01000004.1"/>
</dbReference>
<evidence type="ECO:0000259" key="5">
    <source>
        <dbReference type="SMART" id="SM00563"/>
    </source>
</evidence>
<gene>
    <name evidence="6" type="ORF">NA8A_06574</name>
</gene>
<evidence type="ECO:0000313" key="6">
    <source>
        <dbReference type="EMBL" id="EKF42978.1"/>
    </source>
</evidence>
<keyword evidence="2 6" id="KW-0808">Transferase</keyword>
<dbReference type="Pfam" id="PF01553">
    <property type="entry name" value="Acyltransferase"/>
    <property type="match status" value="1"/>
</dbReference>
<keyword evidence="3 6" id="KW-0012">Acyltransferase</keyword>
<protein>
    <submittedName>
        <fullName evidence="6">Acyltransferase</fullName>
    </submittedName>
</protein>
<evidence type="ECO:0000256" key="1">
    <source>
        <dbReference type="ARBA" id="ARBA00005189"/>
    </source>
</evidence>
<accession>K2N660</accession>
<dbReference type="AlphaFoldDB" id="K2N660"/>